<sequence length="306" mass="33410">MYGAGALGSVYGVRLATRTNTTVSFVVRKRRVAERTSIVIERVRGNLREEIASPHRTDVIAGDVDLILLTVATDKLEETRSVLEQSDAPIVVLTPMMPQDYARMREAFGDRVLAGMPTVVAYARENVIRYWQPPEPTRIDEPRAGDRAAVVRALVRSLEEAGIPTHLEMAVHEINPATTVCFIPIGMLVAIAGSLERLARDPVLVDLAARACREGAELAPRLGHPMGLATFAPLLAHTLPLRATAAVLGRLSPEALTYVDVHFGRKLLTQHAAMARTMSDLARLKSTPHVALDELRDRLAAVNVDD</sequence>
<dbReference type="Proteomes" id="UP000064967">
    <property type="component" value="Chromosome"/>
</dbReference>
<keyword evidence="3" id="KW-1185">Reference proteome</keyword>
<dbReference type="Pfam" id="PF02558">
    <property type="entry name" value="ApbA"/>
    <property type="match status" value="1"/>
</dbReference>
<accession>A0A0K1PVR2</accession>
<protein>
    <recommendedName>
        <fullName evidence="1">Ketopantoate reductase N-terminal domain-containing protein</fullName>
    </recommendedName>
</protein>
<dbReference type="KEGG" id="llu:AKJ09_04135"/>
<evidence type="ECO:0000313" key="3">
    <source>
        <dbReference type="Proteomes" id="UP000064967"/>
    </source>
</evidence>
<name>A0A0K1PVR2_9BACT</name>
<gene>
    <name evidence="2" type="ORF">AKJ09_04135</name>
</gene>
<reference evidence="2 3" key="1">
    <citation type="submission" date="2015-08" db="EMBL/GenBank/DDBJ databases">
        <authorList>
            <person name="Babu N.S."/>
            <person name="Beckwith C.J."/>
            <person name="Beseler K.G."/>
            <person name="Brison A."/>
            <person name="Carone J.V."/>
            <person name="Caskin T.P."/>
            <person name="Diamond M."/>
            <person name="Durham M.E."/>
            <person name="Foxe J.M."/>
            <person name="Go M."/>
            <person name="Henderson B.A."/>
            <person name="Jones I.B."/>
            <person name="McGettigan J.A."/>
            <person name="Micheletti S.J."/>
            <person name="Nasrallah M.E."/>
            <person name="Ortiz D."/>
            <person name="Piller C.R."/>
            <person name="Privatt S.R."/>
            <person name="Schneider S.L."/>
            <person name="Sharp S."/>
            <person name="Smith T.C."/>
            <person name="Stanton J.D."/>
            <person name="Ullery H.E."/>
            <person name="Wilson R.J."/>
            <person name="Serrano M.G."/>
            <person name="Buck G."/>
            <person name="Lee V."/>
            <person name="Wang Y."/>
            <person name="Carvalho R."/>
            <person name="Voegtly L."/>
            <person name="Shi R."/>
            <person name="Duckworth R."/>
            <person name="Johnson A."/>
            <person name="Loviza R."/>
            <person name="Walstead R."/>
            <person name="Shah Z."/>
            <person name="Kiflezghi M."/>
            <person name="Wade K."/>
            <person name="Ball S.L."/>
            <person name="Bradley K.W."/>
            <person name="Asai D.J."/>
            <person name="Bowman C.A."/>
            <person name="Russell D.A."/>
            <person name="Pope W.H."/>
            <person name="Jacobs-Sera D."/>
            <person name="Hendrix R.W."/>
            <person name="Hatfull G.F."/>
        </authorList>
    </citation>
    <scope>NUCLEOTIDE SEQUENCE [LARGE SCALE GENOMIC DNA]</scope>
    <source>
        <strain evidence="2 3">DSM 27648</strain>
    </source>
</reference>
<evidence type="ECO:0000259" key="1">
    <source>
        <dbReference type="Pfam" id="PF02558"/>
    </source>
</evidence>
<dbReference type="Gene3D" id="3.40.50.720">
    <property type="entry name" value="NAD(P)-binding Rossmann-like Domain"/>
    <property type="match status" value="1"/>
</dbReference>
<dbReference type="AlphaFoldDB" id="A0A0K1PVR2"/>
<organism evidence="2 3">
    <name type="scientific">Labilithrix luteola</name>
    <dbReference type="NCBI Taxonomy" id="1391654"/>
    <lineage>
        <taxon>Bacteria</taxon>
        <taxon>Pseudomonadati</taxon>
        <taxon>Myxococcota</taxon>
        <taxon>Polyangia</taxon>
        <taxon>Polyangiales</taxon>
        <taxon>Labilitrichaceae</taxon>
        <taxon>Labilithrix</taxon>
    </lineage>
</organism>
<feature type="domain" description="Ketopantoate reductase N-terminal" evidence="1">
    <location>
        <begin position="3"/>
        <end position="126"/>
    </location>
</feature>
<dbReference type="STRING" id="1391654.AKJ09_04135"/>
<dbReference type="InterPro" id="IPR013332">
    <property type="entry name" value="KPR_N"/>
</dbReference>
<evidence type="ECO:0000313" key="2">
    <source>
        <dbReference type="EMBL" id="AKU97471.1"/>
    </source>
</evidence>
<proteinExistence type="predicted"/>
<dbReference type="EMBL" id="CP012333">
    <property type="protein sequence ID" value="AKU97471.1"/>
    <property type="molecule type" value="Genomic_DNA"/>
</dbReference>